<protein>
    <submittedName>
        <fullName evidence="2">Uncharacterized protein</fullName>
    </submittedName>
</protein>
<proteinExistence type="predicted"/>
<accession>A0AAE0AEP8</accession>
<organism evidence="2 3">
    <name type="scientific">Dipteronia sinensis</name>
    <dbReference type="NCBI Taxonomy" id="43782"/>
    <lineage>
        <taxon>Eukaryota</taxon>
        <taxon>Viridiplantae</taxon>
        <taxon>Streptophyta</taxon>
        <taxon>Embryophyta</taxon>
        <taxon>Tracheophyta</taxon>
        <taxon>Spermatophyta</taxon>
        <taxon>Magnoliopsida</taxon>
        <taxon>eudicotyledons</taxon>
        <taxon>Gunneridae</taxon>
        <taxon>Pentapetalae</taxon>
        <taxon>rosids</taxon>
        <taxon>malvids</taxon>
        <taxon>Sapindales</taxon>
        <taxon>Sapindaceae</taxon>
        <taxon>Hippocastanoideae</taxon>
        <taxon>Acereae</taxon>
        <taxon>Dipteronia</taxon>
    </lineage>
</organism>
<keyword evidence="3" id="KW-1185">Reference proteome</keyword>
<feature type="compositionally biased region" description="Polar residues" evidence="1">
    <location>
        <begin position="95"/>
        <end position="107"/>
    </location>
</feature>
<name>A0AAE0AEP8_9ROSI</name>
<dbReference type="EMBL" id="JANJYJ010000005">
    <property type="protein sequence ID" value="KAK3212559.1"/>
    <property type="molecule type" value="Genomic_DNA"/>
</dbReference>
<evidence type="ECO:0000256" key="1">
    <source>
        <dbReference type="SAM" id="MobiDB-lite"/>
    </source>
</evidence>
<evidence type="ECO:0000313" key="2">
    <source>
        <dbReference type="EMBL" id="KAK3212559.1"/>
    </source>
</evidence>
<gene>
    <name evidence="2" type="ORF">Dsin_017265</name>
</gene>
<dbReference type="AlphaFoldDB" id="A0AAE0AEP8"/>
<dbReference type="Proteomes" id="UP001281410">
    <property type="component" value="Unassembled WGS sequence"/>
</dbReference>
<sequence length="115" mass="13312">MMDLIKFVHHYEKKTKEMRLAELEEDYRCKLGAPHIEVSCGILIHGAHMYTNKMFSFFQKELVGGIGVRMKEISSDSELCIYEAVEEGRQRVYEDSSQSQAMNSSFGQWPHTFGQ</sequence>
<feature type="region of interest" description="Disordered" evidence="1">
    <location>
        <begin position="94"/>
        <end position="115"/>
    </location>
</feature>
<reference evidence="2" key="1">
    <citation type="journal article" date="2023" name="Plant J.">
        <title>Genome sequences and population genomics provide insights into the demographic history, inbreeding, and mutation load of two 'living fossil' tree species of Dipteronia.</title>
        <authorList>
            <person name="Feng Y."/>
            <person name="Comes H.P."/>
            <person name="Chen J."/>
            <person name="Zhu S."/>
            <person name="Lu R."/>
            <person name="Zhang X."/>
            <person name="Li P."/>
            <person name="Qiu J."/>
            <person name="Olsen K.M."/>
            <person name="Qiu Y."/>
        </authorList>
    </citation>
    <scope>NUCLEOTIDE SEQUENCE</scope>
    <source>
        <strain evidence="2">NBL</strain>
    </source>
</reference>
<evidence type="ECO:0000313" key="3">
    <source>
        <dbReference type="Proteomes" id="UP001281410"/>
    </source>
</evidence>
<comment type="caution">
    <text evidence="2">The sequence shown here is derived from an EMBL/GenBank/DDBJ whole genome shotgun (WGS) entry which is preliminary data.</text>
</comment>